<accession>A0A392P6Y7</accession>
<comment type="caution">
    <text evidence="3">The sequence shown here is derived from an EMBL/GenBank/DDBJ whole genome shotgun (WGS) entry which is preliminary data.</text>
</comment>
<protein>
    <submittedName>
        <fullName evidence="3">Uncharacterized protein</fullName>
    </submittedName>
</protein>
<dbReference type="AlphaFoldDB" id="A0A392P6Y7"/>
<dbReference type="Proteomes" id="UP000265520">
    <property type="component" value="Unassembled WGS sequence"/>
</dbReference>
<dbReference type="EMBL" id="LXQA010063803">
    <property type="protein sequence ID" value="MCI06996.1"/>
    <property type="molecule type" value="Genomic_DNA"/>
</dbReference>
<reference evidence="3 4" key="1">
    <citation type="journal article" date="2018" name="Front. Plant Sci.">
        <title>Red Clover (Trifolium pratense) and Zigzag Clover (T. medium) - A Picture of Genomic Similarities and Differences.</title>
        <authorList>
            <person name="Dluhosova J."/>
            <person name="Istvanek J."/>
            <person name="Nedelnik J."/>
            <person name="Repkova J."/>
        </authorList>
    </citation>
    <scope>NUCLEOTIDE SEQUENCE [LARGE SCALE GENOMIC DNA]</scope>
    <source>
        <strain evidence="4">cv. 10/8</strain>
        <tissue evidence="3">Leaf</tissue>
    </source>
</reference>
<evidence type="ECO:0000256" key="2">
    <source>
        <dbReference type="SAM" id="MobiDB-lite"/>
    </source>
</evidence>
<feature type="compositionally biased region" description="Basic and acidic residues" evidence="2">
    <location>
        <begin position="89"/>
        <end position="110"/>
    </location>
</feature>
<keyword evidence="4" id="KW-1185">Reference proteome</keyword>
<sequence length="122" mass="13724">EGKNSEAKQVSNIQEDDNFKDPPGRQAQTTRLESLVKNLGDQLKESKEKLAAQLEALNAQIQQLTIQVPDLTVEKCKVIELRNKVVEIVEKPKRSGKPKDKSTTNKMGEKNEEEPVEKEKGD</sequence>
<evidence type="ECO:0000256" key="1">
    <source>
        <dbReference type="SAM" id="Coils"/>
    </source>
</evidence>
<proteinExistence type="predicted"/>
<evidence type="ECO:0000313" key="4">
    <source>
        <dbReference type="Proteomes" id="UP000265520"/>
    </source>
</evidence>
<feature type="region of interest" description="Disordered" evidence="2">
    <location>
        <begin position="89"/>
        <end position="122"/>
    </location>
</feature>
<evidence type="ECO:0000313" key="3">
    <source>
        <dbReference type="EMBL" id="MCI06996.1"/>
    </source>
</evidence>
<feature type="non-terminal residue" evidence="3">
    <location>
        <position position="1"/>
    </location>
</feature>
<keyword evidence="1" id="KW-0175">Coiled coil</keyword>
<name>A0A392P6Y7_9FABA</name>
<feature type="region of interest" description="Disordered" evidence="2">
    <location>
        <begin position="1"/>
        <end position="30"/>
    </location>
</feature>
<organism evidence="3 4">
    <name type="scientific">Trifolium medium</name>
    <dbReference type="NCBI Taxonomy" id="97028"/>
    <lineage>
        <taxon>Eukaryota</taxon>
        <taxon>Viridiplantae</taxon>
        <taxon>Streptophyta</taxon>
        <taxon>Embryophyta</taxon>
        <taxon>Tracheophyta</taxon>
        <taxon>Spermatophyta</taxon>
        <taxon>Magnoliopsida</taxon>
        <taxon>eudicotyledons</taxon>
        <taxon>Gunneridae</taxon>
        <taxon>Pentapetalae</taxon>
        <taxon>rosids</taxon>
        <taxon>fabids</taxon>
        <taxon>Fabales</taxon>
        <taxon>Fabaceae</taxon>
        <taxon>Papilionoideae</taxon>
        <taxon>50 kb inversion clade</taxon>
        <taxon>NPAAA clade</taxon>
        <taxon>Hologalegina</taxon>
        <taxon>IRL clade</taxon>
        <taxon>Trifolieae</taxon>
        <taxon>Trifolium</taxon>
    </lineage>
</organism>
<feature type="coiled-coil region" evidence="1">
    <location>
        <begin position="36"/>
        <end position="74"/>
    </location>
</feature>